<dbReference type="EMBL" id="VUJU01012233">
    <property type="protein sequence ID" value="KAF0708272.1"/>
    <property type="molecule type" value="Genomic_DNA"/>
</dbReference>
<name>A0A6G0VUJ2_APHCR</name>
<reference evidence="3 4" key="1">
    <citation type="submission" date="2019-08" db="EMBL/GenBank/DDBJ databases">
        <title>Whole genome of Aphis craccivora.</title>
        <authorList>
            <person name="Voronova N.V."/>
            <person name="Shulinski R.S."/>
            <person name="Bandarenka Y.V."/>
            <person name="Zhorov D.G."/>
            <person name="Warner D."/>
        </authorList>
    </citation>
    <scope>NUCLEOTIDE SEQUENCE [LARGE SCALE GENOMIC DNA]</scope>
    <source>
        <strain evidence="3">180601</strain>
        <tissue evidence="3">Whole Body</tissue>
    </source>
</reference>
<comment type="caution">
    <text evidence="3">The sequence shown here is derived from an EMBL/GenBank/DDBJ whole genome shotgun (WGS) entry which is preliminary data.</text>
</comment>
<gene>
    <name evidence="3" type="ORF">FWK35_00034581</name>
</gene>
<dbReference type="AlphaFoldDB" id="A0A6G0VUJ2"/>
<evidence type="ECO:0000256" key="1">
    <source>
        <dbReference type="ARBA" id="ARBA00004123"/>
    </source>
</evidence>
<dbReference type="GO" id="GO:0003677">
    <property type="term" value="F:DNA binding"/>
    <property type="evidence" value="ECO:0007669"/>
    <property type="project" value="InterPro"/>
</dbReference>
<evidence type="ECO:0000313" key="4">
    <source>
        <dbReference type="Proteomes" id="UP000478052"/>
    </source>
</evidence>
<organism evidence="3 4">
    <name type="scientific">Aphis craccivora</name>
    <name type="common">Cowpea aphid</name>
    <dbReference type="NCBI Taxonomy" id="307492"/>
    <lineage>
        <taxon>Eukaryota</taxon>
        <taxon>Metazoa</taxon>
        <taxon>Ecdysozoa</taxon>
        <taxon>Arthropoda</taxon>
        <taxon>Hexapoda</taxon>
        <taxon>Insecta</taxon>
        <taxon>Pterygota</taxon>
        <taxon>Neoptera</taxon>
        <taxon>Paraneoptera</taxon>
        <taxon>Hemiptera</taxon>
        <taxon>Sternorrhyncha</taxon>
        <taxon>Aphidomorpha</taxon>
        <taxon>Aphidoidea</taxon>
        <taxon>Aphididae</taxon>
        <taxon>Aphidini</taxon>
        <taxon>Aphis</taxon>
        <taxon>Aphis</taxon>
    </lineage>
</organism>
<accession>A0A6G0VUJ2</accession>
<comment type="subcellular location">
    <subcellularLocation>
        <location evidence="1">Nucleus</location>
    </subcellularLocation>
</comment>
<proteinExistence type="predicted"/>
<dbReference type="OrthoDB" id="6606073at2759"/>
<evidence type="ECO:0000259" key="2">
    <source>
        <dbReference type="Pfam" id="PF05225"/>
    </source>
</evidence>
<dbReference type="InterPro" id="IPR007889">
    <property type="entry name" value="HTH_Psq"/>
</dbReference>
<dbReference type="Gene3D" id="1.10.10.60">
    <property type="entry name" value="Homeodomain-like"/>
    <property type="match status" value="1"/>
</dbReference>
<dbReference type="GO" id="GO:0005634">
    <property type="term" value="C:nucleus"/>
    <property type="evidence" value="ECO:0007669"/>
    <property type="project" value="UniProtKB-SubCell"/>
</dbReference>
<feature type="non-terminal residue" evidence="3">
    <location>
        <position position="182"/>
    </location>
</feature>
<dbReference type="Pfam" id="PF05225">
    <property type="entry name" value="HTH_psq"/>
    <property type="match status" value="1"/>
</dbReference>
<dbReference type="SUPFAM" id="SSF46689">
    <property type="entry name" value="Homeodomain-like"/>
    <property type="match status" value="1"/>
</dbReference>
<protein>
    <submittedName>
        <fullName evidence="3">Pogo transposable element with KRAB domain</fullName>
    </submittedName>
</protein>
<sequence length="182" mass="20978">MALGETWVRRDTGKMPRVRKRLSTRQNWCPESMNNAVLAVMNKSMSYRVASTSFNVPKSTLQRKTYTYIKANSFTNIIIINSIFGLQVIKLIKDDSYDPASKDSLGPIQTVFTTAEEKELVSYLQLMEGRLFGFSTVDCRKLAYQLAVKNNKKHNFSILKQEAGYDWYKGFMSRHPELSLRK</sequence>
<feature type="domain" description="HTH psq-type" evidence="2">
    <location>
        <begin position="30"/>
        <end position="64"/>
    </location>
</feature>
<keyword evidence="4" id="KW-1185">Reference proteome</keyword>
<dbReference type="Proteomes" id="UP000478052">
    <property type="component" value="Unassembled WGS sequence"/>
</dbReference>
<dbReference type="InterPro" id="IPR009057">
    <property type="entry name" value="Homeodomain-like_sf"/>
</dbReference>
<evidence type="ECO:0000313" key="3">
    <source>
        <dbReference type="EMBL" id="KAF0708272.1"/>
    </source>
</evidence>